<accession>A0ACC2D984</accession>
<dbReference type="EMBL" id="CM055098">
    <property type="protein sequence ID" value="KAJ7550670.1"/>
    <property type="molecule type" value="Genomic_DNA"/>
</dbReference>
<protein>
    <submittedName>
        <fullName evidence="1">Uncharacterized protein</fullName>
    </submittedName>
</protein>
<dbReference type="Proteomes" id="UP001162992">
    <property type="component" value="Chromosome 7"/>
</dbReference>
<evidence type="ECO:0000313" key="1">
    <source>
        <dbReference type="EMBL" id="KAJ7550670.1"/>
    </source>
</evidence>
<proteinExistence type="predicted"/>
<keyword evidence="2" id="KW-1185">Reference proteome</keyword>
<reference evidence="2" key="1">
    <citation type="journal article" date="2024" name="Proc. Natl. Acad. Sci. U.S.A.">
        <title>Extraordinary preservation of gene collinearity over three hundred million years revealed in homosporous lycophytes.</title>
        <authorList>
            <person name="Li C."/>
            <person name="Wickell D."/>
            <person name="Kuo L.Y."/>
            <person name="Chen X."/>
            <person name="Nie B."/>
            <person name="Liao X."/>
            <person name="Peng D."/>
            <person name="Ji J."/>
            <person name="Jenkins J."/>
            <person name="Williams M."/>
            <person name="Shu S."/>
            <person name="Plott C."/>
            <person name="Barry K."/>
            <person name="Rajasekar S."/>
            <person name="Grimwood J."/>
            <person name="Han X."/>
            <person name="Sun S."/>
            <person name="Hou Z."/>
            <person name="He W."/>
            <person name="Dai G."/>
            <person name="Sun C."/>
            <person name="Schmutz J."/>
            <person name="Leebens-Mack J.H."/>
            <person name="Li F.W."/>
            <person name="Wang L."/>
        </authorList>
    </citation>
    <scope>NUCLEOTIDE SEQUENCE [LARGE SCALE GENOMIC DNA]</scope>
    <source>
        <strain evidence="2">cv. PW_Plant_1</strain>
    </source>
</reference>
<comment type="caution">
    <text evidence="1">The sequence shown here is derived from an EMBL/GenBank/DDBJ whole genome shotgun (WGS) entry which is preliminary data.</text>
</comment>
<gene>
    <name evidence="1" type="ORF">O6H91_07G111700</name>
</gene>
<name>A0ACC2D984_DIPCM</name>
<organism evidence="1 2">
    <name type="scientific">Diphasiastrum complanatum</name>
    <name type="common">Issler's clubmoss</name>
    <name type="synonym">Lycopodium complanatum</name>
    <dbReference type="NCBI Taxonomy" id="34168"/>
    <lineage>
        <taxon>Eukaryota</taxon>
        <taxon>Viridiplantae</taxon>
        <taxon>Streptophyta</taxon>
        <taxon>Embryophyta</taxon>
        <taxon>Tracheophyta</taxon>
        <taxon>Lycopodiopsida</taxon>
        <taxon>Lycopodiales</taxon>
        <taxon>Lycopodiaceae</taxon>
        <taxon>Lycopodioideae</taxon>
        <taxon>Diphasiastrum</taxon>
    </lineage>
</organism>
<evidence type="ECO:0000313" key="2">
    <source>
        <dbReference type="Proteomes" id="UP001162992"/>
    </source>
</evidence>
<sequence length="579" mass="65605">MASSPTHSHPYTQHSGNLCDLGNGGISLCRLGSVDRGGECNRATTVVHVFIQRFGFSAAQSRLPWKLRCEAVKYDSAKVSLIELVHQKRRQQQQEVGGKRSPSALEFDDPSPNLESAFLRREEEITEEQSSLEIAVDQGQVAYELEEAKVLLSEYLKKEHMVAHVPLIVSKAMRFLIHLVSLMHAQHQIRYLSRRELTTTEIRSTLLSFLKSSGAEQGSRFIDYILSFPAAPPPQNELTDLPISIEKNNDKAVKKKQKPELQEHLDYTLFPSLVYLNSLGMTQEQLATIQRRCPQIVRYKVEEDMKPVISFCLSLGVPPSEIPGMVLKRPQLLKCNVITNLKHKINHLQALGVETKSFPKILVYFPHMLTYSQKKVSAVVNFLLELGLSSSEAGAVLVRFPHIVGYSITLKLKPVATYFSTIGIDRVSAIIIRSPQTLGLSLEDNIKPTVKFFLSIGFSNEEIAIIINRFPQILGLNLNKNLRKKWEFFCQMDCPRSEIVKFPQYFGYDLQKRIIPRYEILAANNLKWGVNRLLSNPESLFLKMVKKAVVDAHKIMNKKKISTSKRTSIVNQLILEEAL</sequence>